<gene>
    <name evidence="3" type="ORF">FHR24_002842</name>
</gene>
<sequence>MKKNYTSVILLLLFVVSTVGAQENPWKYESANRLQNEVSITYQVVYEKQLNSYEKQYFPNERVVTFNKDFMLIKDFSPRTKLKYTTNKLLDYNEQKLYVCTNSNNYKRAVSYDFEKGKLKAEKQTHTKEIEGLACDEYIVILNGVPSTVYSTKKIGLKYCENFDIEGFVLEYPFYSKKYGRGKYVAKKINNVRLPKSVFSLKNYTIYTKEEWKEYKIDGKKSISNVKYKYLNEKAPRLKLKTLDKLKVDSKKRIGKQIILNFSYVKSGACKNAVTYLNEMQEHYKGNKNVLVLSLFLDDPYDVELFKEKTGINYQVAGAARWYADRFEINRYPATLIIDNKGTVSYVTYGLGSRDTKTIINKVDNNLTSIE</sequence>
<protein>
    <submittedName>
        <fullName evidence="3">Peroxiredoxin</fullName>
    </submittedName>
</protein>
<dbReference type="RefSeq" id="WP_167190316.1">
    <property type="nucleotide sequence ID" value="NZ_JAASQL010000006.1"/>
</dbReference>
<evidence type="ECO:0000259" key="2">
    <source>
        <dbReference type="PROSITE" id="PS51352"/>
    </source>
</evidence>
<dbReference type="InterPro" id="IPR013766">
    <property type="entry name" value="Thioredoxin_domain"/>
</dbReference>
<proteinExistence type="predicted"/>
<keyword evidence="1" id="KW-0732">Signal</keyword>
<feature type="signal peptide" evidence="1">
    <location>
        <begin position="1"/>
        <end position="21"/>
    </location>
</feature>
<feature type="domain" description="Thioredoxin" evidence="2">
    <location>
        <begin position="229"/>
        <end position="368"/>
    </location>
</feature>
<dbReference type="Pfam" id="PF00578">
    <property type="entry name" value="AhpC-TSA"/>
    <property type="match status" value="1"/>
</dbReference>
<name>A0ABX0UEP8_9FLAO</name>
<dbReference type="InterPro" id="IPR036249">
    <property type="entry name" value="Thioredoxin-like_sf"/>
</dbReference>
<dbReference type="Gene3D" id="3.40.30.10">
    <property type="entry name" value="Glutaredoxin"/>
    <property type="match status" value="1"/>
</dbReference>
<dbReference type="EMBL" id="JAASQL010000006">
    <property type="protein sequence ID" value="NIJ46355.1"/>
    <property type="molecule type" value="Genomic_DNA"/>
</dbReference>
<keyword evidence="4" id="KW-1185">Reference proteome</keyword>
<evidence type="ECO:0000256" key="1">
    <source>
        <dbReference type="SAM" id="SignalP"/>
    </source>
</evidence>
<accession>A0ABX0UEP8</accession>
<evidence type="ECO:0000313" key="3">
    <source>
        <dbReference type="EMBL" id="NIJ46355.1"/>
    </source>
</evidence>
<dbReference type="PANTHER" id="PTHR42852">
    <property type="entry name" value="THIOL:DISULFIDE INTERCHANGE PROTEIN DSBE"/>
    <property type="match status" value="1"/>
</dbReference>
<dbReference type="InterPro" id="IPR000866">
    <property type="entry name" value="AhpC/TSA"/>
</dbReference>
<reference evidence="3 4" key="1">
    <citation type="submission" date="2020-03" db="EMBL/GenBank/DDBJ databases">
        <title>Genomic Encyclopedia of Type Strains, Phase IV (KMG-IV): sequencing the most valuable type-strain genomes for metagenomic binning, comparative biology and taxonomic classification.</title>
        <authorList>
            <person name="Goeker M."/>
        </authorList>
    </citation>
    <scope>NUCLEOTIDE SEQUENCE [LARGE SCALE GENOMIC DNA]</scope>
    <source>
        <strain evidence="3 4">DSM 101599</strain>
    </source>
</reference>
<dbReference type="SUPFAM" id="SSF52833">
    <property type="entry name" value="Thioredoxin-like"/>
    <property type="match status" value="1"/>
</dbReference>
<comment type="caution">
    <text evidence="3">The sequence shown here is derived from an EMBL/GenBank/DDBJ whole genome shotgun (WGS) entry which is preliminary data.</text>
</comment>
<dbReference type="PROSITE" id="PS51352">
    <property type="entry name" value="THIOREDOXIN_2"/>
    <property type="match status" value="1"/>
</dbReference>
<organism evidence="3 4">
    <name type="scientific">Wenyingzhuangia heitensis</name>
    <dbReference type="NCBI Taxonomy" id="1487859"/>
    <lineage>
        <taxon>Bacteria</taxon>
        <taxon>Pseudomonadati</taxon>
        <taxon>Bacteroidota</taxon>
        <taxon>Flavobacteriia</taxon>
        <taxon>Flavobacteriales</taxon>
        <taxon>Flavobacteriaceae</taxon>
        <taxon>Wenyingzhuangia</taxon>
    </lineage>
</organism>
<feature type="chain" id="PRO_5045224588" evidence="1">
    <location>
        <begin position="22"/>
        <end position="371"/>
    </location>
</feature>
<dbReference type="InterPro" id="IPR050553">
    <property type="entry name" value="Thioredoxin_ResA/DsbE_sf"/>
</dbReference>
<dbReference type="PANTHER" id="PTHR42852:SF13">
    <property type="entry name" value="PROTEIN DIPZ"/>
    <property type="match status" value="1"/>
</dbReference>
<dbReference type="Proteomes" id="UP000745859">
    <property type="component" value="Unassembled WGS sequence"/>
</dbReference>
<evidence type="ECO:0000313" key="4">
    <source>
        <dbReference type="Proteomes" id="UP000745859"/>
    </source>
</evidence>